<dbReference type="GO" id="GO:0009236">
    <property type="term" value="P:cobalamin biosynthetic process"/>
    <property type="evidence" value="ECO:0007669"/>
    <property type="project" value="InterPro"/>
</dbReference>
<dbReference type="InterPro" id="IPR021745">
    <property type="entry name" value="CbiG_mid"/>
</dbReference>
<accession>A0A7G9GF60</accession>
<feature type="domain" description="CobE/GbiG C-terminal" evidence="1">
    <location>
        <begin position="226"/>
        <end position="342"/>
    </location>
</feature>
<dbReference type="InterPro" id="IPR036518">
    <property type="entry name" value="CobE/GbiG_C_sf"/>
</dbReference>
<gene>
    <name evidence="4" type="ORF">H9Q79_03910</name>
</gene>
<dbReference type="Pfam" id="PF01890">
    <property type="entry name" value="CbiG_C"/>
    <property type="match status" value="1"/>
</dbReference>
<feature type="domain" description="Cobalamin biosynthesis central region" evidence="3">
    <location>
        <begin position="146"/>
        <end position="223"/>
    </location>
</feature>
<dbReference type="InterPro" id="IPR038029">
    <property type="entry name" value="GbiG_N_sf"/>
</dbReference>
<dbReference type="InterPro" id="IPR052553">
    <property type="entry name" value="CbiG_hydrolase"/>
</dbReference>
<proteinExistence type="predicted"/>
<feature type="domain" description="Cobalamin synthesis G N-terminal" evidence="2">
    <location>
        <begin position="62"/>
        <end position="141"/>
    </location>
</feature>
<evidence type="ECO:0000313" key="4">
    <source>
        <dbReference type="EMBL" id="QNM09442.1"/>
    </source>
</evidence>
<dbReference type="InterPro" id="IPR021744">
    <property type="entry name" value="CbiG_N"/>
</dbReference>
<evidence type="ECO:0000313" key="5">
    <source>
        <dbReference type="Proteomes" id="UP000515860"/>
    </source>
</evidence>
<dbReference type="Pfam" id="PF11761">
    <property type="entry name" value="CbiG_mid"/>
    <property type="match status" value="1"/>
</dbReference>
<evidence type="ECO:0000259" key="3">
    <source>
        <dbReference type="Pfam" id="PF11761"/>
    </source>
</evidence>
<dbReference type="RefSeq" id="WP_118642634.1">
    <property type="nucleotide sequence ID" value="NZ_CP060635.1"/>
</dbReference>
<dbReference type="InterPro" id="IPR002750">
    <property type="entry name" value="CobE/GbiG_C"/>
</dbReference>
<name>A0A7G9GF60_9FIRM</name>
<keyword evidence="4" id="KW-0378">Hydrolase</keyword>
<protein>
    <submittedName>
        <fullName evidence="4">Cobalt-precorrin 5A hydrolase</fullName>
    </submittedName>
</protein>
<sequence>MKITGICFTRAGMELAGKIKELLLQIPVEKEIVTQWFYKGKYFPEQKETGFEMITGSMRDWASDRFRDSDGIIFIGATGIAVRTIAPYVRDKRKDPAVLVLDEKGKFCIPLLSGHIGGANELAEWLASKIGSVPVITTATDVNGRFAVDVYAKKNDMVISNMTYAKEVSAALLSGEQVGFHTNFPVKGELPEGIVWSGEADLGIYISPSYHSAYFDHTLWLIPRCLTIGIGCRKGVSARQIEKLVEDTLRDYSLYPEAILQVATIDLKKDEPGLVEFCRSRELPLRTFTAGELKAVPGNFSSSGFVADITGVDNVCERSAVLAGGGKLIIKKVSGDGVTCAVTLQNRSVEF</sequence>
<dbReference type="SUPFAM" id="SSF159664">
    <property type="entry name" value="CobE/GbiG C-terminal domain-like"/>
    <property type="match status" value="1"/>
</dbReference>
<evidence type="ECO:0000259" key="1">
    <source>
        <dbReference type="Pfam" id="PF01890"/>
    </source>
</evidence>
<organism evidence="4 5">
    <name type="scientific">Wansuia hejianensis</name>
    <dbReference type="NCBI Taxonomy" id="2763667"/>
    <lineage>
        <taxon>Bacteria</taxon>
        <taxon>Bacillati</taxon>
        <taxon>Bacillota</taxon>
        <taxon>Clostridia</taxon>
        <taxon>Lachnospirales</taxon>
        <taxon>Lachnospiraceae</taxon>
        <taxon>Wansuia</taxon>
    </lineage>
</organism>
<dbReference type="GO" id="GO:0016787">
    <property type="term" value="F:hydrolase activity"/>
    <property type="evidence" value="ECO:0007669"/>
    <property type="project" value="UniProtKB-KW"/>
</dbReference>
<dbReference type="Gene3D" id="3.30.420.180">
    <property type="entry name" value="CobE/GbiG C-terminal domain"/>
    <property type="match status" value="1"/>
</dbReference>
<dbReference type="PANTHER" id="PTHR37477">
    <property type="entry name" value="COBALT-PRECORRIN-5A HYDROLASE"/>
    <property type="match status" value="1"/>
</dbReference>
<dbReference type="Gene3D" id="3.40.50.11220">
    <property type="match status" value="1"/>
</dbReference>
<reference evidence="4 5" key="1">
    <citation type="submission" date="2020-08" db="EMBL/GenBank/DDBJ databases">
        <authorList>
            <person name="Liu C."/>
            <person name="Sun Q."/>
        </authorList>
    </citation>
    <scope>NUCLEOTIDE SEQUENCE [LARGE SCALE GENOMIC DNA]</scope>
    <source>
        <strain evidence="4 5">NSJ-29</strain>
    </source>
</reference>
<evidence type="ECO:0000259" key="2">
    <source>
        <dbReference type="Pfam" id="PF11760"/>
    </source>
</evidence>
<dbReference type="AlphaFoldDB" id="A0A7G9GF60"/>
<dbReference type="Proteomes" id="UP000515860">
    <property type="component" value="Chromosome"/>
</dbReference>
<dbReference type="PANTHER" id="PTHR37477:SF1">
    <property type="entry name" value="COBALT-PRECORRIN-5A HYDROLASE"/>
    <property type="match status" value="1"/>
</dbReference>
<dbReference type="Pfam" id="PF11760">
    <property type="entry name" value="CbiG_N"/>
    <property type="match status" value="1"/>
</dbReference>
<keyword evidence="5" id="KW-1185">Reference proteome</keyword>
<dbReference type="SUPFAM" id="SSF159672">
    <property type="entry name" value="CbiG N-terminal domain-like"/>
    <property type="match status" value="1"/>
</dbReference>
<dbReference type="KEGG" id="whj:H9Q79_03910"/>
<dbReference type="EMBL" id="CP060635">
    <property type="protein sequence ID" value="QNM09442.1"/>
    <property type="molecule type" value="Genomic_DNA"/>
</dbReference>